<dbReference type="InterPro" id="IPR050767">
    <property type="entry name" value="Sel1_AlgK"/>
</dbReference>
<dbReference type="Proteomes" id="UP000306585">
    <property type="component" value="Unassembled WGS sequence"/>
</dbReference>
<reference evidence="2 3" key="1">
    <citation type="journal article" date="2019" name="Appl. Environ. Microbiol.">
        <title>Environmental Evidence and Genomic Insight of Iron-oxidizing Bacteria Preference Towards More Corrosion Resistant Stainless Steel at Higher Salinities.</title>
        <authorList>
            <person name="Garrison C.E."/>
            <person name="Price K.A."/>
            <person name="Field E.K."/>
        </authorList>
    </citation>
    <scope>NUCLEOTIDE SEQUENCE [LARGE SCALE GENOMIC DNA]</scope>
    <source>
        <strain evidence="2 3">P3</strain>
    </source>
</reference>
<dbReference type="EMBL" id="VBRY01000001">
    <property type="protein sequence ID" value="TLS69103.1"/>
    <property type="molecule type" value="Genomic_DNA"/>
</dbReference>
<evidence type="ECO:0000256" key="1">
    <source>
        <dbReference type="SAM" id="MobiDB-lite"/>
    </source>
</evidence>
<dbReference type="SMART" id="SM00671">
    <property type="entry name" value="SEL1"/>
    <property type="match status" value="6"/>
</dbReference>
<feature type="compositionally biased region" description="Low complexity" evidence="1">
    <location>
        <begin position="131"/>
        <end position="143"/>
    </location>
</feature>
<evidence type="ECO:0000313" key="2">
    <source>
        <dbReference type="EMBL" id="TLS69103.1"/>
    </source>
</evidence>
<dbReference type="Pfam" id="PF08238">
    <property type="entry name" value="Sel1"/>
    <property type="match status" value="6"/>
</dbReference>
<dbReference type="Gene3D" id="1.25.40.10">
    <property type="entry name" value="Tetratricopeptide repeat domain"/>
    <property type="match status" value="2"/>
</dbReference>
<organism evidence="2 3">
    <name type="scientific">Mariprofundus erugo</name>
    <dbReference type="NCBI Taxonomy" id="2528639"/>
    <lineage>
        <taxon>Bacteria</taxon>
        <taxon>Pseudomonadati</taxon>
        <taxon>Pseudomonadota</taxon>
        <taxon>Candidatius Mariprofundia</taxon>
        <taxon>Mariprofundales</taxon>
        <taxon>Mariprofundaceae</taxon>
        <taxon>Mariprofundus</taxon>
    </lineage>
</organism>
<protein>
    <submittedName>
        <fullName evidence="2">SEL1-like repeat protein</fullName>
    </submittedName>
</protein>
<accession>A0A5R9GYH4</accession>
<feature type="region of interest" description="Disordered" evidence="1">
    <location>
        <begin position="131"/>
        <end position="150"/>
    </location>
</feature>
<dbReference type="InterPro" id="IPR011990">
    <property type="entry name" value="TPR-like_helical_dom_sf"/>
</dbReference>
<name>A0A5R9GYH4_9PROT</name>
<dbReference type="AlphaFoldDB" id="A0A5R9GYH4"/>
<gene>
    <name evidence="2" type="ORF">FEF65_01035</name>
</gene>
<dbReference type="InterPro" id="IPR006597">
    <property type="entry name" value="Sel1-like"/>
</dbReference>
<dbReference type="SUPFAM" id="SSF81901">
    <property type="entry name" value="HCP-like"/>
    <property type="match status" value="2"/>
</dbReference>
<comment type="caution">
    <text evidence="2">The sequence shown here is derived from an EMBL/GenBank/DDBJ whole genome shotgun (WGS) entry which is preliminary data.</text>
</comment>
<evidence type="ECO:0000313" key="3">
    <source>
        <dbReference type="Proteomes" id="UP000306585"/>
    </source>
</evidence>
<dbReference type="RefSeq" id="WP_138237917.1">
    <property type="nucleotide sequence ID" value="NZ_VBRY01000001.1"/>
</dbReference>
<proteinExistence type="predicted"/>
<sequence>MNPRLIPGVLLCLPAIALADEVRPADTCLQQYYIHAYEQALPACNLAANEGDGHARYILGMMYLHGRGVEANRNQAIDWFSKSAELGYEPAQYKMHFMRKEKQNARPLLPAKQHQPVAQPIHRTAILPPLSTATSASSPQTGSAPPPSAESQLFREYLEKALAGDSYARYLLGLMYYEGRGIAKDEMLAANMFMLSAKQGLTEAQHAIGLMYYQGSGLPQDTGKAMQWLEKAARHGHADAAYCLGQLYAAGESRKDKLAAASWWQTAAREGHPLAQHNLAVLYLKGEAGLEKDPDKALEWFIREAEQGEPAAQFNLAHMYRIGTWGSNHNNEAANWYYRAGESWVRRGDTIQARKSMENIRALKSSQHGPIANAFLADALSKQITQAEKKNGTATR</sequence>
<dbReference type="PANTHER" id="PTHR11102">
    <property type="entry name" value="SEL-1-LIKE PROTEIN"/>
    <property type="match status" value="1"/>
</dbReference>
<keyword evidence="3" id="KW-1185">Reference proteome</keyword>
<dbReference type="PANTHER" id="PTHR11102:SF160">
    <property type="entry name" value="ERAD-ASSOCIATED E3 UBIQUITIN-PROTEIN LIGASE COMPONENT HRD3"/>
    <property type="match status" value="1"/>
</dbReference>